<organism evidence="1 2">
    <name type="scientific">Microbacterium halimionae</name>
    <dbReference type="NCBI Taxonomy" id="1526413"/>
    <lineage>
        <taxon>Bacteria</taxon>
        <taxon>Bacillati</taxon>
        <taxon>Actinomycetota</taxon>
        <taxon>Actinomycetes</taxon>
        <taxon>Micrococcales</taxon>
        <taxon>Microbacteriaceae</taxon>
        <taxon>Microbacterium</taxon>
    </lineage>
</organism>
<comment type="caution">
    <text evidence="1">The sequence shown here is derived from an EMBL/GenBank/DDBJ whole genome shotgun (WGS) entry which is preliminary data.</text>
</comment>
<protein>
    <submittedName>
        <fullName evidence="1">Uncharacterized protein</fullName>
    </submittedName>
</protein>
<dbReference type="Proteomes" id="UP000526083">
    <property type="component" value="Unassembled WGS sequence"/>
</dbReference>
<gene>
    <name evidence="1" type="ORF">FHX48_000375</name>
</gene>
<sequence>MVPSLRHRTGSTTLLHLTGLVAPLRPHSRPDPDPDAALALDLALTPHTMRLLRTSCRRHPHATLRDLPVFAGAVRQTPAKIGKSRE</sequence>
<evidence type="ECO:0000313" key="2">
    <source>
        <dbReference type="Proteomes" id="UP000526083"/>
    </source>
</evidence>
<reference evidence="1 2" key="1">
    <citation type="submission" date="2020-07" db="EMBL/GenBank/DDBJ databases">
        <title>Sequencing the genomes of 1000 actinobacteria strains.</title>
        <authorList>
            <person name="Klenk H.-P."/>
        </authorList>
    </citation>
    <scope>NUCLEOTIDE SEQUENCE [LARGE SCALE GENOMIC DNA]</scope>
    <source>
        <strain evidence="1 2">DSM 27576</strain>
    </source>
</reference>
<evidence type="ECO:0000313" key="1">
    <source>
        <dbReference type="EMBL" id="MBA8815323.1"/>
    </source>
</evidence>
<accession>A0A7W3PKP1</accession>
<dbReference type="RefSeq" id="WP_167043858.1">
    <property type="nucleotide sequence ID" value="NZ_JAAOZB010000001.1"/>
</dbReference>
<proteinExistence type="predicted"/>
<keyword evidence="2" id="KW-1185">Reference proteome</keyword>
<dbReference type="EMBL" id="JACGWY010000001">
    <property type="protein sequence ID" value="MBA8815323.1"/>
    <property type="molecule type" value="Genomic_DNA"/>
</dbReference>
<dbReference type="AlphaFoldDB" id="A0A7W3PKP1"/>
<name>A0A7W3PKP1_9MICO</name>